<evidence type="ECO:0000256" key="7">
    <source>
        <dbReference type="ARBA" id="ARBA00022598"/>
    </source>
</evidence>
<evidence type="ECO:0000256" key="17">
    <source>
        <dbReference type="ARBA" id="ARBA00060276"/>
    </source>
</evidence>
<comment type="subcellular location">
    <subcellularLocation>
        <location evidence="3">Cell membrane</location>
        <topology evidence="3">Multi-pass membrane protein</topology>
    </subcellularLocation>
    <subcellularLocation>
        <location evidence="1">Lipid droplet</location>
    </subcellularLocation>
    <subcellularLocation>
        <location evidence="2">Peroxisome membrane</location>
        <topology evidence="2">Multi-pass membrane protein</topology>
    </subcellularLocation>
</comment>
<evidence type="ECO:0000256" key="12">
    <source>
        <dbReference type="ARBA" id="ARBA00022989"/>
    </source>
</evidence>
<feature type="domain" description="AMP-binding enzyme C-terminal" evidence="22">
    <location>
        <begin position="514"/>
        <end position="591"/>
    </location>
</feature>
<dbReference type="GO" id="GO:0005524">
    <property type="term" value="F:ATP binding"/>
    <property type="evidence" value="ECO:0007669"/>
    <property type="project" value="UniProtKB-KW"/>
</dbReference>
<dbReference type="FunFam" id="3.30.300.30:FF:000002">
    <property type="entry name" value="Long-chain fatty acid transport protein 1"/>
    <property type="match status" value="1"/>
</dbReference>
<keyword evidence="11" id="KW-0067">ATP-binding</keyword>
<dbReference type="InterPro" id="IPR045851">
    <property type="entry name" value="AMP-bd_C_sf"/>
</dbReference>
<evidence type="ECO:0000256" key="18">
    <source>
        <dbReference type="ARBA" id="ARBA00068795"/>
    </source>
</evidence>
<dbReference type="PROSITE" id="PS00455">
    <property type="entry name" value="AMP_BINDING"/>
    <property type="match status" value="1"/>
</dbReference>
<feature type="transmembrane region" description="Helical" evidence="20">
    <location>
        <begin position="130"/>
        <end position="150"/>
    </location>
</feature>
<evidence type="ECO:0000313" key="24">
    <source>
        <dbReference type="Proteomes" id="UP001337655"/>
    </source>
</evidence>
<evidence type="ECO:0000259" key="22">
    <source>
        <dbReference type="Pfam" id="PF13193"/>
    </source>
</evidence>
<evidence type="ECO:0000259" key="21">
    <source>
        <dbReference type="Pfam" id="PF00501"/>
    </source>
</evidence>
<comment type="function">
    <text evidence="17">Acyl-CoA synthetase required for both the import of long chain fatty acids (LCFAs) (C14-C18) and the activation very long chain fatty acids (VLCFAs) (C20-C26) by esterification of the fatty acids into metabolically active CoA-thioesters for subsequent degradation or incorporation into phospholipids. The transport and fatty acyl-CoA synthetase activities are genetically separable and are thus independent activities. Esterifies VLCFAs in the peroxisome matrix. The VLCFAs are actively transported into peroxisomes by a PXA1-PXA2 heterodimeric transporter in the peroxisomal membrane.</text>
</comment>
<comment type="caution">
    <text evidence="23">The sequence shown here is derived from an EMBL/GenBank/DDBJ whole genome shotgun (WGS) entry which is preliminary data.</text>
</comment>
<dbReference type="InterPro" id="IPR000873">
    <property type="entry name" value="AMP-dep_synth/lig_dom"/>
</dbReference>
<dbReference type="GO" id="GO:0005811">
    <property type="term" value="C:lipid droplet"/>
    <property type="evidence" value="ECO:0007669"/>
    <property type="project" value="UniProtKB-SubCell"/>
</dbReference>
<dbReference type="AlphaFoldDB" id="A0AAV9PI38"/>
<evidence type="ECO:0000256" key="13">
    <source>
        <dbReference type="ARBA" id="ARBA00023055"/>
    </source>
</evidence>
<feature type="domain" description="AMP-dependent synthetase/ligase" evidence="21">
    <location>
        <begin position="86"/>
        <end position="438"/>
    </location>
</feature>
<evidence type="ECO:0000256" key="15">
    <source>
        <dbReference type="ARBA" id="ARBA00023140"/>
    </source>
</evidence>
<dbReference type="InterPro" id="IPR020845">
    <property type="entry name" value="AMP-binding_CS"/>
</dbReference>
<dbReference type="Pfam" id="PF13193">
    <property type="entry name" value="AMP-binding_C"/>
    <property type="match status" value="1"/>
</dbReference>
<proteinExistence type="inferred from homology"/>
<evidence type="ECO:0000256" key="9">
    <source>
        <dbReference type="ARBA" id="ARBA00022692"/>
    </source>
</evidence>
<dbReference type="GO" id="GO:0004467">
    <property type="term" value="F:long-chain fatty acid-CoA ligase activity"/>
    <property type="evidence" value="ECO:0007669"/>
    <property type="project" value="TreeGrafter"/>
</dbReference>
<dbReference type="PANTHER" id="PTHR43107">
    <property type="entry name" value="LONG-CHAIN FATTY ACID TRANSPORT PROTEIN"/>
    <property type="match status" value="1"/>
</dbReference>
<sequence>MPSLADVPNSLIASSSVASLAYLNAKYGISNDLWAVGKAISARIWMKRLEKQERVNAFYVFEKHAKDAKVAQRTFLLIPHDPEKPDQKTEWTYAEAYENVLRWAAWLKNAHGVQKQELIAMDFTNKPQFIWLWFALWSLGAIPVFINYNLRDKAFVHSVRISTTRLLFVDPEIQEALNESTLSGLGSDEKGRGIESVVIDQEIEQQIYRQSPYRAPDEARSGVTQNDTCLLIYTSGTTGLPKAAKVAWSKCLSSSKFMSQLLGLKPTDRYFTCLPLYHSSGSVLGILQVLGPGCTSVMGKKFSQRHFMRWISETKSDGIHYIGEMCRYLVNSPPTPYDRAHKLRFAYGNGMRPDVWQKLKDRFNIPTVIEFYGATEGTSVCYIHSQNDFTRATIGRQGVIVRNLLQMWHIVKHDHETDQPYRDPKTGFCVKCEPGVPGEVLHPLDPANIEEKYQGYFGNEQASMSKIVRDVFKKGDAYYRTGDLLRRDAEGRMFFSDRIGDTFRWKSENVSTAEVSEVMGEHPSIHEANVYGVELPNHDGRAGCAAIVVAGEQKLSDSLAADLLSHARKGLPRYAVPLFLRLRKEVEVTGTLKHQKVALRNEGVDPTKLGEDEMFWLQPGSDSYTKFSEKDWQRICDGSAKL</sequence>
<evidence type="ECO:0000256" key="11">
    <source>
        <dbReference type="ARBA" id="ARBA00022840"/>
    </source>
</evidence>
<dbReference type="Gene3D" id="3.40.50.12780">
    <property type="entry name" value="N-terminal domain of ligase-like"/>
    <property type="match status" value="1"/>
</dbReference>
<evidence type="ECO:0000256" key="4">
    <source>
        <dbReference type="ARBA" id="ARBA00006432"/>
    </source>
</evidence>
<evidence type="ECO:0000256" key="1">
    <source>
        <dbReference type="ARBA" id="ARBA00004502"/>
    </source>
</evidence>
<keyword evidence="24" id="KW-1185">Reference proteome</keyword>
<accession>A0AAV9PI38</accession>
<evidence type="ECO:0000256" key="14">
    <source>
        <dbReference type="ARBA" id="ARBA00023136"/>
    </source>
</evidence>
<dbReference type="GeneID" id="89924832"/>
<evidence type="ECO:0000256" key="5">
    <source>
        <dbReference type="ARBA" id="ARBA00022448"/>
    </source>
</evidence>
<keyword evidence="10" id="KW-0547">Nucleotide-binding</keyword>
<dbReference type="Proteomes" id="UP001337655">
    <property type="component" value="Unassembled WGS sequence"/>
</dbReference>
<dbReference type="GO" id="GO:0009898">
    <property type="term" value="C:cytoplasmic side of plasma membrane"/>
    <property type="evidence" value="ECO:0007669"/>
    <property type="project" value="TreeGrafter"/>
</dbReference>
<dbReference type="Gene3D" id="3.30.300.30">
    <property type="match status" value="1"/>
</dbReference>
<keyword evidence="7" id="KW-0436">Ligase</keyword>
<dbReference type="Pfam" id="PF00501">
    <property type="entry name" value="AMP-binding"/>
    <property type="match status" value="1"/>
</dbReference>
<dbReference type="GO" id="GO:0044539">
    <property type="term" value="P:long-chain fatty acid import into cell"/>
    <property type="evidence" value="ECO:0007669"/>
    <property type="project" value="TreeGrafter"/>
</dbReference>
<gene>
    <name evidence="23" type="primary">FAT1</name>
    <name evidence="23" type="ORF">LTR77_003485</name>
</gene>
<evidence type="ECO:0000256" key="3">
    <source>
        <dbReference type="ARBA" id="ARBA00004651"/>
    </source>
</evidence>
<keyword evidence="5" id="KW-0813">Transport</keyword>
<dbReference type="EMBL" id="JAVRRT010000005">
    <property type="protein sequence ID" value="KAK5171849.1"/>
    <property type="molecule type" value="Genomic_DNA"/>
</dbReference>
<keyword evidence="13" id="KW-0445">Lipid transport</keyword>
<protein>
    <recommendedName>
        <fullName evidence="18">Very long-chain fatty acid transport protein</fullName>
    </recommendedName>
    <alternativeName>
        <fullName evidence="19">Very-long-chain acyl-CoA synthetase</fullName>
    </alternativeName>
</protein>
<keyword evidence="8" id="KW-0551">Lipid droplet</keyword>
<dbReference type="InterPro" id="IPR025110">
    <property type="entry name" value="AMP-bd_C"/>
</dbReference>
<evidence type="ECO:0000256" key="16">
    <source>
        <dbReference type="ARBA" id="ARBA00051585"/>
    </source>
</evidence>
<name>A0AAV9PI38_9PEZI</name>
<dbReference type="SUPFAM" id="SSF56801">
    <property type="entry name" value="Acetyl-CoA synthetase-like"/>
    <property type="match status" value="1"/>
</dbReference>
<organism evidence="23 24">
    <name type="scientific">Saxophila tyrrhenica</name>
    <dbReference type="NCBI Taxonomy" id="1690608"/>
    <lineage>
        <taxon>Eukaryota</taxon>
        <taxon>Fungi</taxon>
        <taxon>Dikarya</taxon>
        <taxon>Ascomycota</taxon>
        <taxon>Pezizomycotina</taxon>
        <taxon>Dothideomycetes</taxon>
        <taxon>Dothideomycetidae</taxon>
        <taxon>Mycosphaerellales</taxon>
        <taxon>Extremaceae</taxon>
        <taxon>Saxophila</taxon>
    </lineage>
</organism>
<evidence type="ECO:0000256" key="2">
    <source>
        <dbReference type="ARBA" id="ARBA00004585"/>
    </source>
</evidence>
<comment type="similarity">
    <text evidence="4">Belongs to the ATP-dependent AMP-binding enzyme family.</text>
</comment>
<keyword evidence="14 20" id="KW-0472">Membrane</keyword>
<evidence type="ECO:0000313" key="23">
    <source>
        <dbReference type="EMBL" id="KAK5171849.1"/>
    </source>
</evidence>
<reference evidence="23 24" key="1">
    <citation type="submission" date="2023-08" db="EMBL/GenBank/DDBJ databases">
        <title>Black Yeasts Isolated from many extreme environments.</title>
        <authorList>
            <person name="Coleine C."/>
            <person name="Stajich J.E."/>
            <person name="Selbmann L."/>
        </authorList>
    </citation>
    <scope>NUCLEOTIDE SEQUENCE [LARGE SCALE GENOMIC DNA]</scope>
    <source>
        <strain evidence="23 24">CCFEE 5935</strain>
    </source>
</reference>
<evidence type="ECO:0000256" key="10">
    <source>
        <dbReference type="ARBA" id="ARBA00022741"/>
    </source>
</evidence>
<keyword evidence="9 20" id="KW-0812">Transmembrane</keyword>
<evidence type="ECO:0000256" key="19">
    <source>
        <dbReference type="ARBA" id="ARBA00078285"/>
    </source>
</evidence>
<comment type="catalytic activity">
    <reaction evidence="16">
        <text>a very long-chain fatty acid + ATP + CoA = a very long-chain fatty acyl-CoA + AMP + diphosphate</text>
        <dbReference type="Rhea" id="RHEA:54536"/>
        <dbReference type="ChEBI" id="CHEBI:30616"/>
        <dbReference type="ChEBI" id="CHEBI:33019"/>
        <dbReference type="ChEBI" id="CHEBI:57287"/>
        <dbReference type="ChEBI" id="CHEBI:58950"/>
        <dbReference type="ChEBI" id="CHEBI:138261"/>
        <dbReference type="ChEBI" id="CHEBI:456215"/>
    </reaction>
</comment>
<dbReference type="RefSeq" id="XP_064660693.1">
    <property type="nucleotide sequence ID" value="XM_064800742.1"/>
</dbReference>
<dbReference type="InterPro" id="IPR042099">
    <property type="entry name" value="ANL_N_sf"/>
</dbReference>
<evidence type="ECO:0000256" key="8">
    <source>
        <dbReference type="ARBA" id="ARBA00022677"/>
    </source>
</evidence>
<keyword evidence="12 20" id="KW-1133">Transmembrane helix</keyword>
<keyword evidence="6" id="KW-1003">Cell membrane</keyword>
<dbReference type="PANTHER" id="PTHR43107:SF15">
    <property type="entry name" value="FATTY ACID TRANSPORT PROTEIN 3, ISOFORM A"/>
    <property type="match status" value="1"/>
</dbReference>
<dbReference type="GO" id="GO:0005778">
    <property type="term" value="C:peroxisomal membrane"/>
    <property type="evidence" value="ECO:0007669"/>
    <property type="project" value="UniProtKB-SubCell"/>
</dbReference>
<dbReference type="FunFam" id="3.40.50.12780:FF:000019">
    <property type="entry name" value="Long-chain fatty acid transporter"/>
    <property type="match status" value="1"/>
</dbReference>
<keyword evidence="15" id="KW-0576">Peroxisome</keyword>
<evidence type="ECO:0000256" key="6">
    <source>
        <dbReference type="ARBA" id="ARBA00022475"/>
    </source>
</evidence>
<evidence type="ECO:0000256" key="20">
    <source>
        <dbReference type="SAM" id="Phobius"/>
    </source>
</evidence>
<dbReference type="GO" id="GO:0005324">
    <property type="term" value="F:long-chain fatty acid transmembrane transporter activity"/>
    <property type="evidence" value="ECO:0007669"/>
    <property type="project" value="TreeGrafter"/>
</dbReference>